<dbReference type="InterPro" id="IPR048503">
    <property type="entry name" value="NamZ_C"/>
</dbReference>
<dbReference type="Gene3D" id="3.40.50.12170">
    <property type="entry name" value="Uncharacterised protein PF07075, DUF1343"/>
    <property type="match status" value="1"/>
</dbReference>
<feature type="domain" description="Peptidoglycan beta-N-acetylmuramidase NamZ C-terminal" evidence="2">
    <location>
        <begin position="230"/>
        <end position="390"/>
    </location>
</feature>
<dbReference type="PANTHER" id="PTHR42915">
    <property type="entry name" value="HYPOTHETICAL 460 KDA PROTEIN IN FEUA-SIGW INTERGENIC REGION [PRECURSOR]"/>
    <property type="match status" value="1"/>
</dbReference>
<dbReference type="GO" id="GO:0033922">
    <property type="term" value="F:peptidoglycan beta-N-acetylmuramidase activity"/>
    <property type="evidence" value="ECO:0007669"/>
    <property type="project" value="InterPro"/>
</dbReference>
<dbReference type="PANTHER" id="PTHR42915:SF1">
    <property type="entry name" value="PEPTIDOGLYCAN BETA-N-ACETYLMURAMIDASE NAMZ"/>
    <property type="match status" value="1"/>
</dbReference>
<dbReference type="CDD" id="cd06223">
    <property type="entry name" value="PRTases_typeI"/>
    <property type="match status" value="1"/>
</dbReference>
<name>A0A7V6A540_9BACT</name>
<evidence type="ECO:0000259" key="1">
    <source>
        <dbReference type="Pfam" id="PF07075"/>
    </source>
</evidence>
<dbReference type="Pfam" id="PF07075">
    <property type="entry name" value="NamZ_N"/>
    <property type="match status" value="1"/>
</dbReference>
<gene>
    <name evidence="3" type="ORF">ENV52_10755</name>
</gene>
<dbReference type="Pfam" id="PF20732">
    <property type="entry name" value="NamZ_C"/>
    <property type="match status" value="1"/>
</dbReference>
<dbReference type="InterPro" id="IPR000836">
    <property type="entry name" value="PRTase_dom"/>
</dbReference>
<dbReference type="EMBL" id="DTGR01000171">
    <property type="protein sequence ID" value="HHS30166.1"/>
    <property type="molecule type" value="Genomic_DNA"/>
</dbReference>
<dbReference type="PIRSF" id="PIRSF016719">
    <property type="entry name" value="UCP016719"/>
    <property type="match status" value="1"/>
</dbReference>
<dbReference type="Gene3D" id="3.90.1150.140">
    <property type="match status" value="1"/>
</dbReference>
<dbReference type="AlphaFoldDB" id="A0A7V6A540"/>
<dbReference type="InterPro" id="IPR008302">
    <property type="entry name" value="NamZ"/>
</dbReference>
<sequence length="391" mass="43893">MAQVVPGLEVFLEDPPAWARGVPLGLLCHPASVDRKLRPAAKLVAERLPGQLQVLFSPQHGFLGEKQDNMVASPDFADPRLKLPVFSLYGPRLDPPMEVLQGVRVLLVDLQDVGTRVYTYGATLARVMTAAARAGVKVAILDRPNPIGGLQVEGNILKPHWASFVGPYPLPMRHGFTLGELACYYNATQKLGCDLTVIPARNWRRAEYFDQTGLPWVLPSPNLPTLEGALVYPGQVLLEGTNLSEGRGTTRPFELFGAPFLEPWRILQELRSISPPGVILREAAFEPTFHKWAGELCWGFQLHVTDRWAFKPYYTTLVLLSVIRRLYPDQFSWRQPPYEFEYERLPIDLLTGDGAIREAIDAGHPIPELEAAWQPELEGFLRESQAFRIYH</sequence>
<accession>A0A7V6A540</accession>
<evidence type="ECO:0000259" key="2">
    <source>
        <dbReference type="Pfam" id="PF20732"/>
    </source>
</evidence>
<feature type="domain" description="Peptidoglycan beta-N-acetylmuramidase NamZ N-terminal" evidence="1">
    <location>
        <begin position="25"/>
        <end position="226"/>
    </location>
</feature>
<dbReference type="InterPro" id="IPR048502">
    <property type="entry name" value="NamZ_N"/>
</dbReference>
<evidence type="ECO:0000313" key="3">
    <source>
        <dbReference type="EMBL" id="HHS30166.1"/>
    </source>
</evidence>
<organism evidence="3">
    <name type="scientific">Desulfobacca acetoxidans</name>
    <dbReference type="NCBI Taxonomy" id="60893"/>
    <lineage>
        <taxon>Bacteria</taxon>
        <taxon>Pseudomonadati</taxon>
        <taxon>Thermodesulfobacteriota</taxon>
        <taxon>Desulfobaccia</taxon>
        <taxon>Desulfobaccales</taxon>
        <taxon>Desulfobaccaceae</taxon>
        <taxon>Desulfobacca</taxon>
    </lineage>
</organism>
<proteinExistence type="predicted"/>
<comment type="caution">
    <text evidence="3">The sequence shown here is derived from an EMBL/GenBank/DDBJ whole genome shotgun (WGS) entry which is preliminary data.</text>
</comment>
<reference evidence="3" key="1">
    <citation type="journal article" date="2020" name="mSystems">
        <title>Genome- and Community-Level Interaction Insights into Carbon Utilization and Element Cycling Functions of Hydrothermarchaeota in Hydrothermal Sediment.</title>
        <authorList>
            <person name="Zhou Z."/>
            <person name="Liu Y."/>
            <person name="Xu W."/>
            <person name="Pan J."/>
            <person name="Luo Z.H."/>
            <person name="Li M."/>
        </authorList>
    </citation>
    <scope>NUCLEOTIDE SEQUENCE [LARGE SCALE GENOMIC DNA]</scope>
    <source>
        <strain evidence="3">SpSt-767</strain>
    </source>
</reference>
<protein>
    <submittedName>
        <fullName evidence="3">DUF1343 domain-containing protein</fullName>
    </submittedName>
</protein>